<evidence type="ECO:0000259" key="4">
    <source>
        <dbReference type="SMART" id="SM00822"/>
    </source>
</evidence>
<evidence type="ECO:0000313" key="6">
    <source>
        <dbReference type="Proteomes" id="UP000254925"/>
    </source>
</evidence>
<dbReference type="InterPro" id="IPR002347">
    <property type="entry name" value="SDR_fam"/>
</dbReference>
<proteinExistence type="inferred from homology"/>
<evidence type="ECO:0000256" key="2">
    <source>
        <dbReference type="ARBA" id="ARBA00023002"/>
    </source>
</evidence>
<keyword evidence="6" id="KW-1185">Reference proteome</keyword>
<dbReference type="RefSeq" id="WP_114769316.1">
    <property type="nucleotide sequence ID" value="NZ_QQBB01000002.1"/>
</dbReference>
<dbReference type="PANTHER" id="PTHR43008">
    <property type="entry name" value="BENZIL REDUCTASE"/>
    <property type="match status" value="1"/>
</dbReference>
<keyword evidence="2" id="KW-0560">Oxidoreductase</keyword>
<dbReference type="EMBL" id="QQBB01000002">
    <property type="protein sequence ID" value="RDI61151.1"/>
    <property type="molecule type" value="Genomic_DNA"/>
</dbReference>
<accession>A0A370HT72</accession>
<dbReference type="PRINTS" id="PR00080">
    <property type="entry name" value="SDRFAMILY"/>
</dbReference>
<dbReference type="SMART" id="SM00822">
    <property type="entry name" value="PKS_KR"/>
    <property type="match status" value="1"/>
</dbReference>
<dbReference type="AlphaFoldDB" id="A0A370HT72"/>
<dbReference type="InterPro" id="IPR020904">
    <property type="entry name" value="Sc_DH/Rdtase_CS"/>
</dbReference>
<comment type="similarity">
    <text evidence="1 3">Belongs to the short-chain dehydrogenases/reductases (SDR) family.</text>
</comment>
<dbReference type="PRINTS" id="PR00081">
    <property type="entry name" value="GDHRDH"/>
</dbReference>
<name>A0A370HT72_9HYPH</name>
<dbReference type="OrthoDB" id="4690547at2"/>
<reference evidence="5 6" key="1">
    <citation type="submission" date="2018-07" db="EMBL/GenBank/DDBJ databases">
        <title>Genomic Encyclopedia of Type Strains, Phase IV (KMG-IV): sequencing the most valuable type-strain genomes for metagenomic binning, comparative biology and taxonomic classification.</title>
        <authorList>
            <person name="Goeker M."/>
        </authorList>
    </citation>
    <scope>NUCLEOTIDE SEQUENCE [LARGE SCALE GENOMIC DNA]</scope>
    <source>
        <strain evidence="5 6">DSM 14364</strain>
    </source>
</reference>
<evidence type="ECO:0000256" key="1">
    <source>
        <dbReference type="ARBA" id="ARBA00006484"/>
    </source>
</evidence>
<dbReference type="SUPFAM" id="SSF51735">
    <property type="entry name" value="NAD(P)-binding Rossmann-fold domains"/>
    <property type="match status" value="1"/>
</dbReference>
<dbReference type="Gene3D" id="3.40.50.720">
    <property type="entry name" value="NAD(P)-binding Rossmann-like Domain"/>
    <property type="match status" value="1"/>
</dbReference>
<dbReference type="CDD" id="cd05233">
    <property type="entry name" value="SDR_c"/>
    <property type="match status" value="1"/>
</dbReference>
<dbReference type="Proteomes" id="UP000254925">
    <property type="component" value="Unassembled WGS sequence"/>
</dbReference>
<evidence type="ECO:0000313" key="5">
    <source>
        <dbReference type="EMBL" id="RDI61151.1"/>
    </source>
</evidence>
<dbReference type="GO" id="GO:0050664">
    <property type="term" value="F:oxidoreductase activity, acting on NAD(P)H, oxygen as acceptor"/>
    <property type="evidence" value="ECO:0007669"/>
    <property type="project" value="TreeGrafter"/>
</dbReference>
<dbReference type="PROSITE" id="PS00061">
    <property type="entry name" value="ADH_SHORT"/>
    <property type="match status" value="1"/>
</dbReference>
<dbReference type="Pfam" id="PF00106">
    <property type="entry name" value="adh_short"/>
    <property type="match status" value="1"/>
</dbReference>
<organism evidence="5 6">
    <name type="scientific">Microvirga subterranea</name>
    <dbReference type="NCBI Taxonomy" id="186651"/>
    <lineage>
        <taxon>Bacteria</taxon>
        <taxon>Pseudomonadati</taxon>
        <taxon>Pseudomonadota</taxon>
        <taxon>Alphaproteobacteria</taxon>
        <taxon>Hyphomicrobiales</taxon>
        <taxon>Methylobacteriaceae</taxon>
        <taxon>Microvirga</taxon>
    </lineage>
</organism>
<evidence type="ECO:0000256" key="3">
    <source>
        <dbReference type="RuleBase" id="RU000363"/>
    </source>
</evidence>
<protein>
    <submittedName>
        <fullName evidence="5">Short-subunit dehydrogenase</fullName>
    </submittedName>
</protein>
<sequence>MAAHPAISPNRVAVITGAASGIGLATAKQLARLGMRVCLADRDADVLKRSAAEVAEIAGDLTNVLSVPTDVSRREEVERLKDAAITTFGEVGFVMNNAGVEGRGQIFGDPERWKATLDTNLWGVIHGVQVFGPVMAEQGTPGAIVNTGSKQGITTPPGDTAYNVSKAGVKVVTEALAHELRNRPNCQVTAHLLIPGFVYTGFTKARGVTEKPEGAWSPDQVAATLLAGMARGDFYILCPDNETTPEMDRKRIRWAAEDLVQNRPALSRWHPDFKEAFARYMAEPEN</sequence>
<dbReference type="InterPro" id="IPR057326">
    <property type="entry name" value="KR_dom"/>
</dbReference>
<comment type="caution">
    <text evidence="5">The sequence shown here is derived from an EMBL/GenBank/DDBJ whole genome shotgun (WGS) entry which is preliminary data.</text>
</comment>
<dbReference type="PANTHER" id="PTHR43008:SF7">
    <property type="entry name" value="SHORT CHAIN DEHYDROGENASE_REDUCTASE (AFU_ORTHOLOGUE AFUA_2G00830)"/>
    <property type="match status" value="1"/>
</dbReference>
<feature type="domain" description="Ketoreductase" evidence="4">
    <location>
        <begin position="11"/>
        <end position="219"/>
    </location>
</feature>
<gene>
    <name evidence="5" type="ORF">DES45_102546</name>
</gene>
<dbReference type="InterPro" id="IPR036291">
    <property type="entry name" value="NAD(P)-bd_dom_sf"/>
</dbReference>